<dbReference type="EMBL" id="JAUCMV010000004">
    <property type="protein sequence ID" value="KAK0405743.1"/>
    <property type="molecule type" value="Genomic_DNA"/>
</dbReference>
<dbReference type="PANTHER" id="PTHR32343:SF22">
    <property type="entry name" value="LD29830P"/>
    <property type="match status" value="1"/>
</dbReference>
<comment type="caution">
    <text evidence="3">The sequence shown here is derived from an EMBL/GenBank/DDBJ whole genome shotgun (WGS) entry which is preliminary data.</text>
</comment>
<dbReference type="Proteomes" id="UP001175271">
    <property type="component" value="Unassembled WGS sequence"/>
</dbReference>
<evidence type="ECO:0000256" key="1">
    <source>
        <dbReference type="SAM" id="MobiDB-lite"/>
    </source>
</evidence>
<dbReference type="SUPFAM" id="SSF54928">
    <property type="entry name" value="RNA-binding domain, RBD"/>
    <property type="match status" value="2"/>
</dbReference>
<name>A0AA39HH36_9BILA</name>
<reference evidence="3" key="1">
    <citation type="submission" date="2023-06" db="EMBL/GenBank/DDBJ databases">
        <title>Genomic analysis of the entomopathogenic nematode Steinernema hermaphroditum.</title>
        <authorList>
            <person name="Schwarz E.M."/>
            <person name="Heppert J.K."/>
            <person name="Baniya A."/>
            <person name="Schwartz H.T."/>
            <person name="Tan C.-H."/>
            <person name="Antoshechkin I."/>
            <person name="Sternberg P.W."/>
            <person name="Goodrich-Blair H."/>
            <person name="Dillman A.R."/>
        </authorList>
    </citation>
    <scope>NUCLEOTIDE SEQUENCE</scope>
    <source>
        <strain evidence="3">PS9179</strain>
        <tissue evidence="3">Whole animal</tissue>
    </source>
</reference>
<accession>A0AA39HH36</accession>
<dbReference type="GO" id="GO:0005654">
    <property type="term" value="C:nucleoplasm"/>
    <property type="evidence" value="ECO:0007669"/>
    <property type="project" value="TreeGrafter"/>
</dbReference>
<dbReference type="Pfam" id="PF00646">
    <property type="entry name" value="F-box"/>
    <property type="match status" value="1"/>
</dbReference>
<evidence type="ECO:0000313" key="4">
    <source>
        <dbReference type="Proteomes" id="UP001175271"/>
    </source>
</evidence>
<feature type="domain" description="F-box" evidence="2">
    <location>
        <begin position="375"/>
        <end position="425"/>
    </location>
</feature>
<dbReference type="InterPro" id="IPR012677">
    <property type="entry name" value="Nucleotide-bd_a/b_plait_sf"/>
</dbReference>
<evidence type="ECO:0000259" key="2">
    <source>
        <dbReference type="PROSITE" id="PS50181"/>
    </source>
</evidence>
<organism evidence="3 4">
    <name type="scientific">Steinernema hermaphroditum</name>
    <dbReference type="NCBI Taxonomy" id="289476"/>
    <lineage>
        <taxon>Eukaryota</taxon>
        <taxon>Metazoa</taxon>
        <taxon>Ecdysozoa</taxon>
        <taxon>Nematoda</taxon>
        <taxon>Chromadorea</taxon>
        <taxon>Rhabditida</taxon>
        <taxon>Tylenchina</taxon>
        <taxon>Panagrolaimomorpha</taxon>
        <taxon>Strongyloidoidea</taxon>
        <taxon>Steinernematidae</taxon>
        <taxon>Steinernema</taxon>
    </lineage>
</organism>
<dbReference type="PANTHER" id="PTHR32343">
    <property type="entry name" value="SERINE/ARGININE-RICH SPLICING FACTOR"/>
    <property type="match status" value="1"/>
</dbReference>
<dbReference type="SMART" id="SM00360">
    <property type="entry name" value="RRM"/>
    <property type="match status" value="2"/>
</dbReference>
<dbReference type="InterPro" id="IPR001810">
    <property type="entry name" value="F-box_dom"/>
</dbReference>
<dbReference type="GO" id="GO:0003723">
    <property type="term" value="F:RNA binding"/>
    <property type="evidence" value="ECO:0007669"/>
    <property type="project" value="InterPro"/>
</dbReference>
<sequence length="847" mass="97719">MEVEADAECRVLQVSNVSPYATEKECRNLFEFFGKIDKLAMYPSAYRSPDVDTPKIVYVMFESEESVHVAQHLTETTFMDRPLVCVPAGCNRIPDEQTALGIEVPPAEGVSQFSPKLPSESVEKSGFQLSALDMECCVLQVSNVSPYATEKECRNLFEFIGKIDELAMYPSAYRSPSMDTPKIVYVKFESKESVRVAQHLTETTFMDRPLVCVPAGCNQIPDEQTALARGVPQPPPTVESDGSQMFSPAHHDKDGSPYMKGSEIVPRLGNEVIIAIGLLVNRTVTVGDTIVQAQATGTTITKIGTVVKRTTIEVIGAMARGTVIEVIGTIARTTIAAARPLSIPWPRGGTLPIARRHYPPWPRGEETTAVEMARREIGSDLPFDVIRHVLSLLPRKALLKLRLLNREWNRFVLENYLGGILRVRLVVDFRFAPVNTFVLYTNRRRPWNAITPEVLSSFRSHVKVVALKCVFPRLSYPANITYVDIMLKDLRRLIAAHHKVFNRLEDIRMGDCFKGKYPWISPERVLYRGRIRRFLNMCRGEYLKRDKTTLVSKRFFHLFTLFHRTLKRFDLRFGYDYTEKNFFLNIIWALSQNPRDFTGVFSTELYEIDAPFYRQIYGSDYVMEVKPDERDKSACLILVRKVGEVEKVKQETFRLIREELSTRIGQEIVDNRIRLEFLRAERIGSRIHYFVSVDTCPPQKLVSHAKKRLRTLWKVERNVTAYIRIHYNWDYLLRLVFLNQDITRKLITNKPEQVSIDKFRDELSAQLPKSLRNCFSVQLKRSECVERSKKIYEFCLVFQIPSYMRRVTPFDPHCIDVQMIERNVEKYLSTLYGTDFAIKTEVIYRVD</sequence>
<dbReference type="InterPro" id="IPR036047">
    <property type="entry name" value="F-box-like_dom_sf"/>
</dbReference>
<dbReference type="AlphaFoldDB" id="A0AA39HH36"/>
<evidence type="ECO:0000313" key="3">
    <source>
        <dbReference type="EMBL" id="KAK0405743.1"/>
    </source>
</evidence>
<protein>
    <recommendedName>
        <fullName evidence="2">F-box domain-containing protein</fullName>
    </recommendedName>
</protein>
<dbReference type="SUPFAM" id="SSF81383">
    <property type="entry name" value="F-box domain"/>
    <property type="match status" value="1"/>
</dbReference>
<gene>
    <name evidence="3" type="ORF">QR680_018171</name>
</gene>
<dbReference type="Gene3D" id="3.30.70.330">
    <property type="match status" value="2"/>
</dbReference>
<keyword evidence="4" id="KW-1185">Reference proteome</keyword>
<dbReference type="InterPro" id="IPR035979">
    <property type="entry name" value="RBD_domain_sf"/>
</dbReference>
<dbReference type="InterPro" id="IPR000504">
    <property type="entry name" value="RRM_dom"/>
</dbReference>
<dbReference type="SMART" id="SM00256">
    <property type="entry name" value="FBOX"/>
    <property type="match status" value="1"/>
</dbReference>
<proteinExistence type="predicted"/>
<feature type="region of interest" description="Disordered" evidence="1">
    <location>
        <begin position="231"/>
        <end position="257"/>
    </location>
</feature>
<dbReference type="PROSITE" id="PS50181">
    <property type="entry name" value="FBOX"/>
    <property type="match status" value="1"/>
</dbReference>